<dbReference type="Proteomes" id="UP000199182">
    <property type="component" value="Unassembled WGS sequence"/>
</dbReference>
<dbReference type="EMBL" id="FNID01000008">
    <property type="protein sequence ID" value="SDM94050.1"/>
    <property type="molecule type" value="Genomic_DNA"/>
</dbReference>
<keyword evidence="2" id="KW-1185">Reference proteome</keyword>
<sequence>MPQSSAASEVKTKPLSYKEYFSQEREFKTESEPKKYKDYLYFINKNDVSVLYQRELGSDYLCRKNMRSGAVEVILEEPVDSIAVSDSKLLCIVNSKQIIQIDLEGKNRKVIYEAAESISSLRANAELIFFLRNKTVCRMYRPTQTIDEIYHNNDLADYEPLSNVAIKWEKDNPDWLKYYDKTHDSDNAPNIPRKVSSIYNSLTKEEKIIPPAYW</sequence>
<evidence type="ECO:0000313" key="2">
    <source>
        <dbReference type="Proteomes" id="UP000199182"/>
    </source>
</evidence>
<dbReference type="AlphaFoldDB" id="A0A1G9XBC5"/>
<accession>A0A1G9XBC5</accession>
<proteinExistence type="predicted"/>
<evidence type="ECO:0000313" key="1">
    <source>
        <dbReference type="EMBL" id="SDM94050.1"/>
    </source>
</evidence>
<reference evidence="1 2" key="1">
    <citation type="submission" date="2016-10" db="EMBL/GenBank/DDBJ databases">
        <authorList>
            <person name="de Groot N.N."/>
        </authorList>
    </citation>
    <scope>NUCLEOTIDE SEQUENCE [LARGE SCALE GENOMIC DNA]</scope>
    <source>
        <strain evidence="1 2">CGMCC 1.5012</strain>
    </source>
</reference>
<organism evidence="1 2">
    <name type="scientific">Acetanaerobacterium elongatum</name>
    <dbReference type="NCBI Taxonomy" id="258515"/>
    <lineage>
        <taxon>Bacteria</taxon>
        <taxon>Bacillati</taxon>
        <taxon>Bacillota</taxon>
        <taxon>Clostridia</taxon>
        <taxon>Eubacteriales</taxon>
        <taxon>Oscillospiraceae</taxon>
        <taxon>Acetanaerobacterium</taxon>
    </lineage>
</organism>
<protein>
    <submittedName>
        <fullName evidence="1">Uncharacterized protein</fullName>
    </submittedName>
</protein>
<gene>
    <name evidence="1" type="ORF">SAMN05192585_10821</name>
</gene>
<name>A0A1G9XBC5_9FIRM</name>